<dbReference type="Proteomes" id="UP001383192">
    <property type="component" value="Unassembled WGS sequence"/>
</dbReference>
<evidence type="ECO:0000313" key="4">
    <source>
        <dbReference type="EMBL" id="KAK7018672.1"/>
    </source>
</evidence>
<protein>
    <recommendedName>
        <fullName evidence="3">DUF6535 domain-containing protein</fullName>
    </recommendedName>
</protein>
<feature type="transmembrane region" description="Helical" evidence="2">
    <location>
        <begin position="228"/>
        <end position="250"/>
    </location>
</feature>
<evidence type="ECO:0000313" key="5">
    <source>
        <dbReference type="Proteomes" id="UP001383192"/>
    </source>
</evidence>
<feature type="transmembrane region" description="Helical" evidence="2">
    <location>
        <begin position="262"/>
        <end position="284"/>
    </location>
</feature>
<evidence type="ECO:0000259" key="3">
    <source>
        <dbReference type="Pfam" id="PF20153"/>
    </source>
</evidence>
<dbReference type="Pfam" id="PF20153">
    <property type="entry name" value="DUF6535"/>
    <property type="match status" value="1"/>
</dbReference>
<keyword evidence="2" id="KW-0472">Membrane</keyword>
<keyword evidence="5" id="KW-1185">Reference proteome</keyword>
<keyword evidence="2" id="KW-1133">Transmembrane helix</keyword>
<name>A0AAW0B1J1_9AGAR</name>
<feature type="compositionally biased region" description="Basic and acidic residues" evidence="1">
    <location>
        <begin position="667"/>
        <end position="683"/>
    </location>
</feature>
<feature type="transmembrane region" description="Helical" evidence="2">
    <location>
        <begin position="116"/>
        <end position="133"/>
    </location>
</feature>
<gene>
    <name evidence="4" type="ORF">VNI00_018326</name>
</gene>
<feature type="domain" description="DUF6535" evidence="3">
    <location>
        <begin position="95"/>
        <end position="258"/>
    </location>
</feature>
<reference evidence="4 5" key="1">
    <citation type="submission" date="2024-01" db="EMBL/GenBank/DDBJ databases">
        <title>A draft genome for a cacao thread blight-causing isolate of Paramarasmius palmivorus.</title>
        <authorList>
            <person name="Baruah I.K."/>
            <person name="Bukari Y."/>
            <person name="Amoako-Attah I."/>
            <person name="Meinhardt L.W."/>
            <person name="Bailey B.A."/>
            <person name="Cohen S.P."/>
        </authorList>
    </citation>
    <scope>NUCLEOTIDE SEQUENCE [LARGE SCALE GENOMIC DNA]</scope>
    <source>
        <strain evidence="4 5">GH-12</strain>
    </source>
</reference>
<organism evidence="4 5">
    <name type="scientific">Paramarasmius palmivorus</name>
    <dbReference type="NCBI Taxonomy" id="297713"/>
    <lineage>
        <taxon>Eukaryota</taxon>
        <taxon>Fungi</taxon>
        <taxon>Dikarya</taxon>
        <taxon>Basidiomycota</taxon>
        <taxon>Agaricomycotina</taxon>
        <taxon>Agaricomycetes</taxon>
        <taxon>Agaricomycetidae</taxon>
        <taxon>Agaricales</taxon>
        <taxon>Marasmiineae</taxon>
        <taxon>Marasmiaceae</taxon>
        <taxon>Paramarasmius</taxon>
    </lineage>
</organism>
<proteinExistence type="predicted"/>
<evidence type="ECO:0000256" key="2">
    <source>
        <dbReference type="SAM" id="Phobius"/>
    </source>
</evidence>
<feature type="region of interest" description="Disordered" evidence="1">
    <location>
        <begin position="657"/>
        <end position="683"/>
    </location>
</feature>
<evidence type="ECO:0000256" key="1">
    <source>
        <dbReference type="SAM" id="MobiDB-lite"/>
    </source>
</evidence>
<dbReference type="InterPro" id="IPR045338">
    <property type="entry name" value="DUF6535"/>
</dbReference>
<keyword evidence="2" id="KW-0812">Transmembrane</keyword>
<sequence length="891" mass="102772">MEEEKMRNAYHQLKEDLWKEHWEQRTQKKKAEELKEEQEWKQEEEEERKREEYEERKRDEEDWEQRQKRKQTEKKRKEEQKQKKQKAADPAYEKLQAEVKKYDDGLVAGYKEDIDTLLVFASLFSAVVTAFLIESYQWLSEDTTVIILAQISHQLNGTQTQSAPFTPEASAIRINCFWFLSLIFSLTSALFALLCKQWLREHQRDVPTRTAGEDLALRQLRRDSFEKWGVTSFLSALPILLEIAVIFFFVGVLDLLWTLHRIPFGICLPSIVLSVGLYFITTILPTISIPHDQKFISTWDSQLRHYHYDFGPLAYQFICPYKSPQAWAFYRLSITLTKPFLRFPLINMLAKIHLRPLWDHVQAQTSSWSAFDLRVVRQFDQEVYELQALQWAATIFRDSPLMIPHLENVLEACPEAVPAILDQWDITMWDIGWYLRHPYQFPRFNLTTSDPLLHSQEGIELLFRHLLWHTLMESISIAPSLFLDSHFNQLNKEICSGMLRLKLFKTSRFFIPIPLAIALWSHMEPQVRQLSLQLLLYFEQAWKTSPEYNERQHNEERVAFANALTWHIQYSDQRSVLLTSQRAWEFIRFIHKEIIIRRLYSHRVFNRGGWWGWGWIDVLKKVQEVGELPNDYFTPLPEEDEDPPSQLPQLEPIHYSMDTVHPQSDNPHNEDKERPPSPGDNIKDNIEIQVLGSRGNTVSRVANLADDALVLSDTNQDGSGLQPINKSDTSPLENSQLAASRMMVAGSTNFAGSEIQIMASKDVAEHVSVPLSAGEGKSPVLKVAIPPDTNPDHLTQATEDGAEAISLLLEGAKDKHRLEMIDEDTAETNGLAASRRTDRPQESAEDLLAPLSAGEDEPGASREIVPPDTDPYRPMLAIVGVAQDIASLSEG</sequence>
<comment type="caution">
    <text evidence="4">The sequence shown here is derived from an EMBL/GenBank/DDBJ whole genome shotgun (WGS) entry which is preliminary data.</text>
</comment>
<feature type="transmembrane region" description="Helical" evidence="2">
    <location>
        <begin position="172"/>
        <end position="194"/>
    </location>
</feature>
<feature type="region of interest" description="Disordered" evidence="1">
    <location>
        <begin position="1"/>
        <end position="90"/>
    </location>
</feature>
<dbReference type="AlphaFoldDB" id="A0AAW0B1J1"/>
<feature type="region of interest" description="Disordered" evidence="1">
    <location>
        <begin position="631"/>
        <end position="650"/>
    </location>
</feature>
<dbReference type="EMBL" id="JAYKXP010000225">
    <property type="protein sequence ID" value="KAK7018672.1"/>
    <property type="molecule type" value="Genomic_DNA"/>
</dbReference>
<feature type="compositionally biased region" description="Basic and acidic residues" evidence="1">
    <location>
        <begin position="1"/>
        <end position="66"/>
    </location>
</feature>
<feature type="region of interest" description="Disordered" evidence="1">
    <location>
        <begin position="822"/>
        <end position="872"/>
    </location>
</feature>
<accession>A0AAW0B1J1</accession>